<reference evidence="9 10" key="1">
    <citation type="submission" date="2016-06" db="EMBL/GenBank/DDBJ databases">
        <title>Genome sequencing of Cryobacterium arcticum PAMC 27867.</title>
        <authorList>
            <person name="Lee J."/>
            <person name="Kim O.-S."/>
        </authorList>
    </citation>
    <scope>NUCLEOTIDE SEQUENCE [LARGE SCALE GENOMIC DNA]</scope>
    <source>
        <strain evidence="9 10">PAMC 27867</strain>
    </source>
</reference>
<keyword evidence="4 7" id="KW-0812">Transmembrane</keyword>
<evidence type="ECO:0000256" key="2">
    <source>
        <dbReference type="ARBA" id="ARBA00010792"/>
    </source>
</evidence>
<dbReference type="AlphaFoldDB" id="A0A1B1BH74"/>
<dbReference type="PANTHER" id="PTHR30353:SF0">
    <property type="entry name" value="TRANSMEMBRANE PROTEIN"/>
    <property type="match status" value="1"/>
</dbReference>
<evidence type="ECO:0000256" key="3">
    <source>
        <dbReference type="ARBA" id="ARBA00022475"/>
    </source>
</evidence>
<evidence type="ECO:0000259" key="8">
    <source>
        <dbReference type="Pfam" id="PF09335"/>
    </source>
</evidence>
<feature type="transmembrane region" description="Helical" evidence="7">
    <location>
        <begin position="57"/>
        <end position="80"/>
    </location>
</feature>
<protein>
    <submittedName>
        <fullName evidence="9">Membrane protein</fullName>
    </submittedName>
</protein>
<gene>
    <name evidence="9" type="ORF">PA27867_0943</name>
</gene>
<dbReference type="KEGG" id="cart:PA27867_0943"/>
<feature type="transmembrane region" description="Helical" evidence="7">
    <location>
        <begin position="182"/>
        <end position="203"/>
    </location>
</feature>
<dbReference type="PANTHER" id="PTHR30353">
    <property type="entry name" value="INNER MEMBRANE PROTEIN DEDA-RELATED"/>
    <property type="match status" value="1"/>
</dbReference>
<comment type="subcellular location">
    <subcellularLocation>
        <location evidence="1 7">Cell membrane</location>
        <topology evidence="1 7">Multi-pass membrane protein</topology>
    </subcellularLocation>
</comment>
<dbReference type="InterPro" id="IPR032816">
    <property type="entry name" value="VTT_dom"/>
</dbReference>
<dbReference type="PATRIC" id="fig|670052.7.peg.976"/>
<evidence type="ECO:0000256" key="1">
    <source>
        <dbReference type="ARBA" id="ARBA00004651"/>
    </source>
</evidence>
<accession>A0A1B1BH74</accession>
<feature type="transmembrane region" description="Helical" evidence="7">
    <location>
        <begin position="156"/>
        <end position="176"/>
    </location>
</feature>
<dbReference type="RefSeq" id="WP_066593966.1">
    <property type="nucleotide sequence ID" value="NZ_CP016282.1"/>
</dbReference>
<dbReference type="STRING" id="670052.PA27867_0943"/>
<keyword evidence="3 7" id="KW-1003">Cell membrane</keyword>
<dbReference type="GO" id="GO:0005886">
    <property type="term" value="C:plasma membrane"/>
    <property type="evidence" value="ECO:0007669"/>
    <property type="project" value="UniProtKB-SubCell"/>
</dbReference>
<feature type="domain" description="VTT" evidence="8">
    <location>
        <begin position="58"/>
        <end position="171"/>
    </location>
</feature>
<dbReference type="Pfam" id="PF09335">
    <property type="entry name" value="VTT_dom"/>
    <property type="match status" value="1"/>
</dbReference>
<organism evidence="9 10">
    <name type="scientific">Cryobacterium arcticum</name>
    <dbReference type="NCBI Taxonomy" id="670052"/>
    <lineage>
        <taxon>Bacteria</taxon>
        <taxon>Bacillati</taxon>
        <taxon>Actinomycetota</taxon>
        <taxon>Actinomycetes</taxon>
        <taxon>Micrococcales</taxon>
        <taxon>Microbacteriaceae</taxon>
        <taxon>Cryobacterium</taxon>
    </lineage>
</organism>
<keyword evidence="5 7" id="KW-1133">Transmembrane helix</keyword>
<proteinExistence type="inferred from homology"/>
<feature type="transmembrane region" description="Helical" evidence="7">
    <location>
        <begin position="20"/>
        <end position="45"/>
    </location>
</feature>
<evidence type="ECO:0000256" key="6">
    <source>
        <dbReference type="ARBA" id="ARBA00023136"/>
    </source>
</evidence>
<evidence type="ECO:0000313" key="9">
    <source>
        <dbReference type="EMBL" id="ANP71910.1"/>
    </source>
</evidence>
<comment type="similarity">
    <text evidence="2 7">Belongs to the DedA family.</text>
</comment>
<sequence length="225" mass="24095">MLRTAALDGQLSDFLASTGVVLFYLLVWALVFAGTALFLGVFIPFITGDSLLFGSGLVAASSSNLNIVVLAVGIGIAAFLGDQVGFLLGRRYGRGYLDRRGGRRTQLAIVKTESFYLKYGWWAVVVARFMPWARVFVPVVAGVGRMNYYKFLSSNVVGALAWGVGITLTGYYAAAIPGVKSAAYVIAAFFITASIVFGLRTWLADRAQTRLEAQTSTGPHNTLGG</sequence>
<name>A0A1B1BH74_9MICO</name>
<evidence type="ECO:0000256" key="4">
    <source>
        <dbReference type="ARBA" id="ARBA00022692"/>
    </source>
</evidence>
<dbReference type="InterPro" id="IPR032818">
    <property type="entry name" value="DedA-like"/>
</dbReference>
<evidence type="ECO:0000256" key="7">
    <source>
        <dbReference type="RuleBase" id="RU367016"/>
    </source>
</evidence>
<dbReference type="Proteomes" id="UP000092582">
    <property type="component" value="Chromosome 1"/>
</dbReference>
<keyword evidence="10" id="KW-1185">Reference proteome</keyword>
<evidence type="ECO:0000313" key="10">
    <source>
        <dbReference type="Proteomes" id="UP000092582"/>
    </source>
</evidence>
<keyword evidence="6 7" id="KW-0472">Membrane</keyword>
<dbReference type="OrthoDB" id="9813426at2"/>
<dbReference type="EMBL" id="CP016282">
    <property type="protein sequence ID" value="ANP71910.1"/>
    <property type="molecule type" value="Genomic_DNA"/>
</dbReference>
<evidence type="ECO:0000256" key="5">
    <source>
        <dbReference type="ARBA" id="ARBA00022989"/>
    </source>
</evidence>